<dbReference type="PIRSF" id="PIRSF002741">
    <property type="entry name" value="MppA"/>
    <property type="match status" value="1"/>
</dbReference>
<feature type="compositionally biased region" description="Low complexity" evidence="5">
    <location>
        <begin position="11"/>
        <end position="22"/>
    </location>
</feature>
<dbReference type="PANTHER" id="PTHR30290">
    <property type="entry name" value="PERIPLASMIC BINDING COMPONENT OF ABC TRANSPORTER"/>
    <property type="match status" value="1"/>
</dbReference>
<dbReference type="PANTHER" id="PTHR30290:SF9">
    <property type="entry name" value="OLIGOPEPTIDE-BINDING PROTEIN APPA"/>
    <property type="match status" value="1"/>
</dbReference>
<name>A0ABS1CUX6_9PROT</name>
<evidence type="ECO:0000256" key="4">
    <source>
        <dbReference type="ARBA" id="ARBA00022729"/>
    </source>
</evidence>
<feature type="domain" description="Solute-binding protein family 5" evidence="6">
    <location>
        <begin position="102"/>
        <end position="471"/>
    </location>
</feature>
<dbReference type="Proteomes" id="UP000697995">
    <property type="component" value="Unassembled WGS sequence"/>
</dbReference>
<dbReference type="Gene3D" id="3.40.190.10">
    <property type="entry name" value="Periplasmic binding protein-like II"/>
    <property type="match status" value="1"/>
</dbReference>
<reference evidence="7 8" key="1">
    <citation type="journal article" date="2020" name="Microorganisms">
        <title>Osmotic Adaptation and Compatible Solute Biosynthesis of Phototrophic Bacteria as Revealed from Genome Analyses.</title>
        <authorList>
            <person name="Imhoff J.F."/>
            <person name="Rahn T."/>
            <person name="Kunzel S."/>
            <person name="Keller A."/>
            <person name="Neulinger S.C."/>
        </authorList>
    </citation>
    <scope>NUCLEOTIDE SEQUENCE [LARGE SCALE GENOMIC DNA]</scope>
    <source>
        <strain evidence="7 8">DSM 15382</strain>
    </source>
</reference>
<proteinExistence type="inferred from homology"/>
<evidence type="ECO:0000256" key="5">
    <source>
        <dbReference type="SAM" id="MobiDB-lite"/>
    </source>
</evidence>
<dbReference type="Pfam" id="PF00496">
    <property type="entry name" value="SBP_bac_5"/>
    <property type="match status" value="1"/>
</dbReference>
<dbReference type="SUPFAM" id="SSF53850">
    <property type="entry name" value="Periplasmic binding protein-like II"/>
    <property type="match status" value="1"/>
</dbReference>
<dbReference type="RefSeq" id="WP_133219988.1">
    <property type="nucleotide sequence ID" value="NZ_NRSG01000046.1"/>
</dbReference>
<evidence type="ECO:0000313" key="7">
    <source>
        <dbReference type="EMBL" id="MBK1658316.1"/>
    </source>
</evidence>
<dbReference type="Gene3D" id="3.90.76.10">
    <property type="entry name" value="Dipeptide-binding Protein, Domain 1"/>
    <property type="match status" value="1"/>
</dbReference>
<dbReference type="EMBL" id="NRSG01000046">
    <property type="protein sequence ID" value="MBK1658316.1"/>
    <property type="molecule type" value="Genomic_DNA"/>
</dbReference>
<evidence type="ECO:0000256" key="3">
    <source>
        <dbReference type="ARBA" id="ARBA00022448"/>
    </source>
</evidence>
<comment type="subcellular location">
    <subcellularLocation>
        <location evidence="1">Periplasm</location>
    </subcellularLocation>
</comment>
<dbReference type="InterPro" id="IPR030678">
    <property type="entry name" value="Peptide/Ni-bd"/>
</dbReference>
<protein>
    <submittedName>
        <fullName evidence="7">ABC transporter substrate-binding protein</fullName>
    </submittedName>
</protein>
<evidence type="ECO:0000259" key="6">
    <source>
        <dbReference type="Pfam" id="PF00496"/>
    </source>
</evidence>
<dbReference type="CDD" id="cd08498">
    <property type="entry name" value="PBP2_NikA_DppA_OppA_like_2"/>
    <property type="match status" value="1"/>
</dbReference>
<evidence type="ECO:0000313" key="8">
    <source>
        <dbReference type="Proteomes" id="UP000697995"/>
    </source>
</evidence>
<evidence type="ECO:0000256" key="1">
    <source>
        <dbReference type="ARBA" id="ARBA00004418"/>
    </source>
</evidence>
<keyword evidence="8" id="KW-1185">Reference proteome</keyword>
<dbReference type="InterPro" id="IPR039424">
    <property type="entry name" value="SBP_5"/>
</dbReference>
<organism evidence="7 8">
    <name type="scientific">Paracraurococcus ruber</name>
    <dbReference type="NCBI Taxonomy" id="77675"/>
    <lineage>
        <taxon>Bacteria</taxon>
        <taxon>Pseudomonadati</taxon>
        <taxon>Pseudomonadota</taxon>
        <taxon>Alphaproteobacteria</taxon>
        <taxon>Acetobacterales</taxon>
        <taxon>Roseomonadaceae</taxon>
        <taxon>Paracraurococcus</taxon>
    </lineage>
</organism>
<dbReference type="InterPro" id="IPR000914">
    <property type="entry name" value="SBP_5_dom"/>
</dbReference>
<feature type="region of interest" description="Disordered" evidence="5">
    <location>
        <begin position="1"/>
        <end position="29"/>
    </location>
</feature>
<comment type="similarity">
    <text evidence="2">Belongs to the bacterial solute-binding protein 5 family.</text>
</comment>
<gene>
    <name evidence="7" type="ORF">CKO45_08745</name>
</gene>
<accession>A0ABS1CUX6</accession>
<evidence type="ECO:0000256" key="2">
    <source>
        <dbReference type="ARBA" id="ARBA00005695"/>
    </source>
</evidence>
<keyword evidence="4" id="KW-0732">Signal</keyword>
<dbReference type="Gene3D" id="3.10.105.10">
    <property type="entry name" value="Dipeptide-binding Protein, Domain 3"/>
    <property type="match status" value="1"/>
</dbReference>
<keyword evidence="3" id="KW-0813">Transport</keyword>
<comment type="caution">
    <text evidence="7">The sequence shown here is derived from an EMBL/GenBank/DDBJ whole genome shotgun (WGS) entry which is preliminary data.</text>
</comment>
<sequence length="558" mass="61581">MPKPRRPLPTAPAWAGSAAAPWQGTRPRAADRRRRAALALAAALLALPALPAAAQRSPDALVLGYAAAVTTIDPHYHNLGPNNAMGQHIFDRLVERDGRARPHPSLAESYRALSDTVWEFKLRRGVTWHDGRPFTADDVVFTFARVPEVPNSPGGFGGFLRAIERTEVVDAHTLRIHTRQPHPLLPLDLASVSIIARHAAEGAQTEDYNTGKAAIGTGPYRLAAYRSGDRVELARNDAWWGPREPWSRVTVRFLLNDGARTAALLAGDVDLIEQIPTTDIARLKRDPKVVVTEIPSLRTVFLSPDYSRTGANPLVTDNAGTPLPRNPFLDVRVRKALSMAINRDALVERAMDGAAEATAQWLPRGAFGFNPDAKPTGFDPDGARRLLAEAGFPEGFRLTLATPNDRWPNDARLSQAVAQMWTRIGVRTQVDAMPFTAFVPRRSRQEHAMQLGAWGSSTGEASNYLLAIVSTFDRQRLTGASNMTRHSDPVIDDLLQRGAATMDDEQREAIWREAVAYYAKQEPMIQLLQYVNTWAHRRGLAHDPRMDERTLALGVRPK</sequence>